<protein>
    <recommendedName>
        <fullName evidence="4">Clp R domain-containing protein</fullName>
    </recommendedName>
</protein>
<gene>
    <name evidence="2" type="ORF">ACFFU9_10295</name>
</gene>
<evidence type="ECO:0000256" key="1">
    <source>
        <dbReference type="SAM" id="MobiDB-lite"/>
    </source>
</evidence>
<feature type="region of interest" description="Disordered" evidence="1">
    <location>
        <begin position="1"/>
        <end position="21"/>
    </location>
</feature>
<evidence type="ECO:0008006" key="4">
    <source>
        <dbReference type="Google" id="ProtNLM"/>
    </source>
</evidence>
<dbReference type="RefSeq" id="WP_379861351.1">
    <property type="nucleotide sequence ID" value="NZ_JBHMFC010000044.1"/>
</dbReference>
<proteinExistence type="predicted"/>
<name>A0ABV5FCF9_9FLAO</name>
<dbReference type="EMBL" id="JBHMFC010000044">
    <property type="protein sequence ID" value="MFB9057132.1"/>
    <property type="molecule type" value="Genomic_DNA"/>
</dbReference>
<dbReference type="Gene3D" id="1.20.5.170">
    <property type="match status" value="1"/>
</dbReference>
<accession>A0ABV5FCF9</accession>
<sequence length="74" mass="8196">MAKDKKSDLQEHEGVSGIKTANTSSILNIKEKRKAEVFTEHLIVSILNKDITALARAITVIESTHSKHSEKQTP</sequence>
<keyword evidence="3" id="KW-1185">Reference proteome</keyword>
<feature type="compositionally biased region" description="Basic and acidic residues" evidence="1">
    <location>
        <begin position="1"/>
        <end position="14"/>
    </location>
</feature>
<comment type="caution">
    <text evidence="2">The sequence shown here is derived from an EMBL/GenBank/DDBJ whole genome shotgun (WGS) entry which is preliminary data.</text>
</comment>
<evidence type="ECO:0000313" key="2">
    <source>
        <dbReference type="EMBL" id="MFB9057132.1"/>
    </source>
</evidence>
<organism evidence="2 3">
    <name type="scientific">Mariniflexile ostreae</name>
    <dbReference type="NCBI Taxonomy" id="1520892"/>
    <lineage>
        <taxon>Bacteria</taxon>
        <taxon>Pseudomonadati</taxon>
        <taxon>Bacteroidota</taxon>
        <taxon>Flavobacteriia</taxon>
        <taxon>Flavobacteriales</taxon>
        <taxon>Flavobacteriaceae</taxon>
        <taxon>Mariniflexile</taxon>
    </lineage>
</organism>
<dbReference type="Proteomes" id="UP001589585">
    <property type="component" value="Unassembled WGS sequence"/>
</dbReference>
<reference evidence="2 3" key="1">
    <citation type="submission" date="2024-09" db="EMBL/GenBank/DDBJ databases">
        <authorList>
            <person name="Sun Q."/>
            <person name="Mori K."/>
        </authorList>
    </citation>
    <scope>NUCLEOTIDE SEQUENCE [LARGE SCALE GENOMIC DNA]</scope>
    <source>
        <strain evidence="2 3">CECT 8622</strain>
    </source>
</reference>
<evidence type="ECO:0000313" key="3">
    <source>
        <dbReference type="Proteomes" id="UP001589585"/>
    </source>
</evidence>